<accession>A0A0X3TZT5</accession>
<keyword evidence="4" id="KW-1185">Reference proteome</keyword>
<dbReference type="AlphaFoldDB" id="A0A0X3TZT5"/>
<comment type="caution">
    <text evidence="3">The sequence shown here is derived from an EMBL/GenBank/DDBJ whole genome shotgun (WGS) entry which is preliminary data.</text>
</comment>
<evidence type="ECO:0000259" key="2">
    <source>
        <dbReference type="PROSITE" id="PS51782"/>
    </source>
</evidence>
<dbReference type="SUPFAM" id="SSF53850">
    <property type="entry name" value="Periplasmic binding protein-like II"/>
    <property type="match status" value="1"/>
</dbReference>
<dbReference type="Proteomes" id="UP000053690">
    <property type="component" value="Unassembled WGS sequence"/>
</dbReference>
<dbReference type="InterPro" id="IPR036779">
    <property type="entry name" value="LysM_dom_sf"/>
</dbReference>
<dbReference type="EMBL" id="LQBP01000002">
    <property type="protein sequence ID" value="KUJ81248.1"/>
    <property type="molecule type" value="Genomic_DNA"/>
</dbReference>
<protein>
    <submittedName>
        <fullName evidence="3">Peptidoglycan-binding protein LysM</fullName>
    </submittedName>
</protein>
<feature type="domain" description="LysM" evidence="2">
    <location>
        <begin position="31"/>
        <end position="79"/>
    </location>
</feature>
<keyword evidence="1" id="KW-0732">Signal</keyword>
<organism evidence="3 4">
    <name type="scientific">Ruegeria profundi</name>
    <dbReference type="NCBI Taxonomy" id="1685378"/>
    <lineage>
        <taxon>Bacteria</taxon>
        <taxon>Pseudomonadati</taxon>
        <taxon>Pseudomonadota</taxon>
        <taxon>Alphaproteobacteria</taxon>
        <taxon>Rhodobacterales</taxon>
        <taxon>Roseobacteraceae</taxon>
        <taxon>Ruegeria</taxon>
    </lineage>
</organism>
<evidence type="ECO:0000256" key="1">
    <source>
        <dbReference type="SAM" id="SignalP"/>
    </source>
</evidence>
<feature type="chain" id="PRO_5007054544" evidence="1">
    <location>
        <begin position="24"/>
        <end position="368"/>
    </location>
</feature>
<dbReference type="OrthoDB" id="8479038at2"/>
<dbReference type="STRING" id="1685378.AVO44_05165"/>
<dbReference type="CDD" id="cd00118">
    <property type="entry name" value="LysM"/>
    <property type="match status" value="1"/>
</dbReference>
<reference evidence="4" key="1">
    <citation type="submission" date="2015-12" db="EMBL/GenBank/DDBJ databases">
        <authorList>
            <person name="Zhang G."/>
            <person name="Stingl U."/>
        </authorList>
    </citation>
    <scope>NUCLEOTIDE SEQUENCE [LARGE SCALE GENOMIC DNA]</scope>
    <source>
        <strain evidence="4">ZGT108</strain>
    </source>
</reference>
<dbReference type="PROSITE" id="PS51782">
    <property type="entry name" value="LYSM"/>
    <property type="match status" value="1"/>
</dbReference>
<dbReference type="Gene3D" id="3.10.350.10">
    <property type="entry name" value="LysM domain"/>
    <property type="match status" value="1"/>
</dbReference>
<dbReference type="InterPro" id="IPR018392">
    <property type="entry name" value="LysM"/>
</dbReference>
<dbReference type="InterPro" id="IPR001638">
    <property type="entry name" value="Solute-binding_3/MltF_N"/>
</dbReference>
<dbReference type="Gene3D" id="3.40.190.10">
    <property type="entry name" value="Periplasmic binding protein-like II"/>
    <property type="match status" value="2"/>
</dbReference>
<evidence type="ECO:0000313" key="3">
    <source>
        <dbReference type="EMBL" id="KUJ81248.1"/>
    </source>
</evidence>
<proteinExistence type="predicted"/>
<feature type="signal peptide" evidence="1">
    <location>
        <begin position="1"/>
        <end position="23"/>
    </location>
</feature>
<gene>
    <name evidence="3" type="ORF">AVO44_05165</name>
</gene>
<evidence type="ECO:0000313" key="4">
    <source>
        <dbReference type="Proteomes" id="UP000053690"/>
    </source>
</evidence>
<sequence length="368" mass="39940">MFEVNLKKVVISTIAATALSAGAAAAQEACTNYTVVDGDTLATIAIAAYGTSNYQPIFNANRNTILNPSNLEPGLVLALPCEDGSLPNGQSAQDLIAAEEARNANNKVSNVYEPPIKIVTGGNYAPFADEDLTGGGFLVRLASTALNRAGNNREFSASFVNDWSSHLDTLLPLGAFDVSLAWYIPDCSNRSYEWSPETTKRCTQFDSTVSVYDTVIGFYTLPDSDYATARSFEDFKGARLCRMEGWFTHDLEENGVFEPNVTMIQPVTATDCMDAVLTGVADVASFEVQLAADAMSDLGLSHNDIVENPFVNTVAGLRFVTHRTNPYGRQYVAMLNAGLNEMRESGEWYAIISDTLREHNEKLMAASN</sequence>
<name>A0A0X3TZT5_9RHOB</name>
<dbReference type="SMART" id="SM00062">
    <property type="entry name" value="PBPb"/>
    <property type="match status" value="1"/>
</dbReference>
<dbReference type="RefSeq" id="WP_068333540.1">
    <property type="nucleotide sequence ID" value="NZ_LQBP01000002.1"/>
</dbReference>